<comment type="caution">
    <text evidence="13">The sequence shown here is derived from an EMBL/GenBank/DDBJ whole genome shotgun (WGS) entry which is preliminary data.</text>
</comment>
<dbReference type="AlphaFoldDB" id="A0A086AA17"/>
<dbReference type="EMBL" id="JPRH01000002">
    <property type="protein sequence ID" value="KFF13531.1"/>
    <property type="molecule type" value="Genomic_DNA"/>
</dbReference>
<dbReference type="RefSeq" id="WP_034710165.1">
    <property type="nucleotide sequence ID" value="NZ_JPRH01000002.1"/>
</dbReference>
<keyword evidence="10" id="KW-0732">Signal</keyword>
<keyword evidence="2 8" id="KW-0813">Transport</keyword>
<evidence type="ECO:0000313" key="14">
    <source>
        <dbReference type="Proteomes" id="UP000028705"/>
    </source>
</evidence>
<comment type="similarity">
    <text evidence="8 9">Belongs to the TonB-dependent receptor family.</text>
</comment>
<keyword evidence="4 8" id="KW-0812">Transmembrane</keyword>
<dbReference type="Gene3D" id="2.170.130.10">
    <property type="entry name" value="TonB-dependent receptor, plug domain"/>
    <property type="match status" value="1"/>
</dbReference>
<dbReference type="eggNOG" id="COG4771">
    <property type="taxonomic scope" value="Bacteria"/>
</dbReference>
<dbReference type="PROSITE" id="PS52016">
    <property type="entry name" value="TONB_DEPENDENT_REC_3"/>
    <property type="match status" value="1"/>
</dbReference>
<keyword evidence="14" id="KW-1185">Reference proteome</keyword>
<evidence type="ECO:0000259" key="11">
    <source>
        <dbReference type="Pfam" id="PF00593"/>
    </source>
</evidence>
<keyword evidence="5 9" id="KW-0798">TonB box</keyword>
<evidence type="ECO:0000256" key="8">
    <source>
        <dbReference type="PROSITE-ProRule" id="PRU01360"/>
    </source>
</evidence>
<dbReference type="OrthoDB" id="9768177at2"/>
<dbReference type="Gene3D" id="2.40.170.20">
    <property type="entry name" value="TonB-dependent receptor, beta-barrel domain"/>
    <property type="match status" value="1"/>
</dbReference>
<dbReference type="InterPro" id="IPR000531">
    <property type="entry name" value="Beta-barrel_TonB"/>
</dbReference>
<proteinExistence type="inferred from homology"/>
<keyword evidence="7 8" id="KW-0998">Cell outer membrane</keyword>
<feature type="domain" description="TonB-dependent receptor plug" evidence="12">
    <location>
        <begin position="54"/>
        <end position="171"/>
    </location>
</feature>
<dbReference type="InterPro" id="IPR039426">
    <property type="entry name" value="TonB-dep_rcpt-like"/>
</dbReference>
<gene>
    <name evidence="13" type="ORF">IW15_07010</name>
</gene>
<dbReference type="InterPro" id="IPR036942">
    <property type="entry name" value="Beta-barrel_TonB_sf"/>
</dbReference>
<dbReference type="SUPFAM" id="SSF56935">
    <property type="entry name" value="Porins"/>
    <property type="match status" value="1"/>
</dbReference>
<keyword evidence="6 8" id="KW-0472">Membrane</keyword>
<evidence type="ECO:0000256" key="10">
    <source>
        <dbReference type="SAM" id="SignalP"/>
    </source>
</evidence>
<dbReference type="Pfam" id="PF07715">
    <property type="entry name" value="Plug"/>
    <property type="match status" value="1"/>
</dbReference>
<dbReference type="InterPro" id="IPR037066">
    <property type="entry name" value="Plug_dom_sf"/>
</dbReference>
<comment type="subcellular location">
    <subcellularLocation>
        <location evidence="1 8">Cell outer membrane</location>
        <topology evidence="1 8">Multi-pass membrane protein</topology>
    </subcellularLocation>
</comment>
<dbReference type="NCBIfam" id="TIGR04057">
    <property type="entry name" value="SusC_RagA_signa"/>
    <property type="match status" value="1"/>
</dbReference>
<reference evidence="13 14" key="1">
    <citation type="submission" date="2014-07" db="EMBL/GenBank/DDBJ databases">
        <title>Genome of Chryseobacterium soli DSM 19298.</title>
        <authorList>
            <person name="Stropko S.J."/>
            <person name="Pipes S.E."/>
            <person name="Newman J."/>
        </authorList>
    </citation>
    <scope>NUCLEOTIDE SEQUENCE [LARGE SCALE GENOMIC DNA]</scope>
    <source>
        <strain evidence="13 14">DSM 19298</strain>
    </source>
</reference>
<evidence type="ECO:0000256" key="9">
    <source>
        <dbReference type="RuleBase" id="RU003357"/>
    </source>
</evidence>
<evidence type="ECO:0000256" key="5">
    <source>
        <dbReference type="ARBA" id="ARBA00023077"/>
    </source>
</evidence>
<dbReference type="GO" id="GO:0009279">
    <property type="term" value="C:cell outer membrane"/>
    <property type="evidence" value="ECO:0007669"/>
    <property type="project" value="UniProtKB-SubCell"/>
</dbReference>
<organism evidence="13 14">
    <name type="scientific">Chryseobacterium soli</name>
    <dbReference type="NCBI Taxonomy" id="445961"/>
    <lineage>
        <taxon>Bacteria</taxon>
        <taxon>Pseudomonadati</taxon>
        <taxon>Bacteroidota</taxon>
        <taxon>Flavobacteriia</taxon>
        <taxon>Flavobacteriales</taxon>
        <taxon>Weeksellaceae</taxon>
        <taxon>Chryseobacterium group</taxon>
        <taxon>Chryseobacterium</taxon>
    </lineage>
</organism>
<evidence type="ECO:0000256" key="7">
    <source>
        <dbReference type="ARBA" id="ARBA00023237"/>
    </source>
</evidence>
<dbReference type="NCBIfam" id="TIGR04056">
    <property type="entry name" value="OMP_RagA_SusC"/>
    <property type="match status" value="1"/>
</dbReference>
<evidence type="ECO:0000313" key="13">
    <source>
        <dbReference type="EMBL" id="KFF13531.1"/>
    </source>
</evidence>
<evidence type="ECO:0008006" key="15">
    <source>
        <dbReference type="Google" id="ProtNLM"/>
    </source>
</evidence>
<dbReference type="InterPro" id="IPR023997">
    <property type="entry name" value="TonB-dep_OMP_SusC/RagA_CS"/>
</dbReference>
<name>A0A086AA17_9FLAO</name>
<keyword evidence="3 8" id="KW-1134">Transmembrane beta strand</keyword>
<protein>
    <recommendedName>
        <fullName evidence="15">TonB-dependent receptor</fullName>
    </recommendedName>
</protein>
<sequence length="958" mass="105546">MNVKLRVLSAGVLFFIGQTAWAQKTKADTISKSKETKIDEVILTGSYGMKITPEQSTGSSSKVSGNVLDKPSAISIDNVLQGTVPGLMTTASSGQPGASTITLIRGISSLTSGNDPLYIIDGVPVQSGDISGALSSQNALSLINPADIEDVQVLKDGVATAIYGSRGANGVIVITTKTGKKGKSNFQFISEIGASNVAFDKLKMLNAQEHVNYLGQALYNKYPSTDPVNGFSSLQEATDYAKTDILNWDGTTDTNWRKLTRRNSPITNRYNLSYSGGFKDFTLYASLAYLKQEGLSYDAAFDRYTGTIKANWKASDKLNITFATNLSRTVQSGPTDASSYSNPIFSGTLLSPTQNPYLADGSYNLDLVYLNPQFNPLALTQANLTKGTFDKVLTSINVDYKILPYLTFNSNFGIDNTSANEFTYWNPDFGDGYDPSNSNGNGIYFKSMRNFFTWNWYNFLNFNKTFNGVHDVSASIGMESTKRTLEYNTYTKRGFPSGTRIQYADAAANVTDATGNTDAWTLIGYIARASYTYNKFVTITGSARRDTYSGYTQAGNFFGIGLSLDLGKMNFLPSYINMLKLRASYGENGNQAASPYAKYPQYTLNGNYLQTNAGYILTPGAPDGLVWEKSKKRNIGLDFSVGKGNLYGSFDVYSNINPDQVYDVPISPSTGFSTIIKNQAEVKSNGFEVSLGYRTSNESFSWDVKANYSYNDSKVTYIKGDPTPTTIPGLKAFFPGHNPTEYYTRLWAGVDPSNGDPLWYTDDTRTATTNDVNKAKLSFTGQKALPTHIASLINEFTYKGLKLSFMLNYQGDYSVWDRWGFVYESDGQYSTVNTSTAALYDSWSPSNPNASMPKQVFNGNKSSNANSTRYLYKGDNIRLRNVELGYTFKGSVLNVKGLRGIYAYVRGVNLYTYAFDKKLRFDPEANSNAFSYTVSNLGAYDMTQPNMRQYVFGVQVDF</sequence>
<dbReference type="STRING" id="445961.IW15_07010"/>
<dbReference type="InterPro" id="IPR023996">
    <property type="entry name" value="TonB-dep_OMP_SusC/RagA"/>
</dbReference>
<evidence type="ECO:0000256" key="4">
    <source>
        <dbReference type="ARBA" id="ARBA00022692"/>
    </source>
</evidence>
<dbReference type="InterPro" id="IPR012910">
    <property type="entry name" value="Plug_dom"/>
</dbReference>
<evidence type="ECO:0000256" key="1">
    <source>
        <dbReference type="ARBA" id="ARBA00004571"/>
    </source>
</evidence>
<feature type="domain" description="TonB-dependent receptor-like beta-barrel" evidence="11">
    <location>
        <begin position="353"/>
        <end position="748"/>
    </location>
</feature>
<evidence type="ECO:0000259" key="12">
    <source>
        <dbReference type="Pfam" id="PF07715"/>
    </source>
</evidence>
<dbReference type="Proteomes" id="UP000028705">
    <property type="component" value="Unassembled WGS sequence"/>
</dbReference>
<dbReference type="Pfam" id="PF00593">
    <property type="entry name" value="TonB_dep_Rec_b-barrel"/>
    <property type="match status" value="1"/>
</dbReference>
<feature type="chain" id="PRO_5001802458" description="TonB-dependent receptor" evidence="10">
    <location>
        <begin position="23"/>
        <end position="958"/>
    </location>
</feature>
<evidence type="ECO:0000256" key="2">
    <source>
        <dbReference type="ARBA" id="ARBA00022448"/>
    </source>
</evidence>
<evidence type="ECO:0000256" key="6">
    <source>
        <dbReference type="ARBA" id="ARBA00023136"/>
    </source>
</evidence>
<evidence type="ECO:0000256" key="3">
    <source>
        <dbReference type="ARBA" id="ARBA00022452"/>
    </source>
</evidence>
<feature type="signal peptide" evidence="10">
    <location>
        <begin position="1"/>
        <end position="22"/>
    </location>
</feature>
<accession>A0A086AA17</accession>